<dbReference type="PROSITE" id="PS00061">
    <property type="entry name" value="ADH_SHORT"/>
    <property type="match status" value="1"/>
</dbReference>
<evidence type="ECO:0000256" key="1">
    <source>
        <dbReference type="ARBA" id="ARBA00023002"/>
    </source>
</evidence>
<dbReference type="OrthoDB" id="1933717at2759"/>
<dbReference type="Proteomes" id="UP000267096">
    <property type="component" value="Unassembled WGS sequence"/>
</dbReference>
<gene>
    <name evidence="2" type="ORF">ASIM_LOCUS443</name>
</gene>
<dbReference type="EMBL" id="UYRR01000274">
    <property type="protein sequence ID" value="VDK17715.1"/>
    <property type="molecule type" value="Genomic_DNA"/>
</dbReference>
<organism evidence="4">
    <name type="scientific">Anisakis simplex</name>
    <name type="common">Herring worm</name>
    <dbReference type="NCBI Taxonomy" id="6269"/>
    <lineage>
        <taxon>Eukaryota</taxon>
        <taxon>Metazoa</taxon>
        <taxon>Ecdysozoa</taxon>
        <taxon>Nematoda</taxon>
        <taxon>Chromadorea</taxon>
        <taxon>Rhabditida</taxon>
        <taxon>Spirurina</taxon>
        <taxon>Ascaridomorpha</taxon>
        <taxon>Ascaridoidea</taxon>
        <taxon>Anisakidae</taxon>
        <taxon>Anisakis</taxon>
        <taxon>Anisakis simplex complex</taxon>
    </lineage>
</organism>
<accession>A0A0M3IZ60</accession>
<dbReference type="WBParaSite" id="ASIM_0000054101-mRNA-1">
    <property type="protein sequence ID" value="ASIM_0000054101-mRNA-1"/>
    <property type="gene ID" value="ASIM_0000054101"/>
</dbReference>
<dbReference type="PRINTS" id="PR00081">
    <property type="entry name" value="GDHRDH"/>
</dbReference>
<dbReference type="InterPro" id="IPR020904">
    <property type="entry name" value="Sc_DH/Rdtase_CS"/>
</dbReference>
<keyword evidence="3" id="KW-1185">Reference proteome</keyword>
<dbReference type="Pfam" id="PF00106">
    <property type="entry name" value="adh_short"/>
    <property type="match status" value="1"/>
</dbReference>
<dbReference type="GO" id="GO:0016491">
    <property type="term" value="F:oxidoreductase activity"/>
    <property type="evidence" value="ECO:0007669"/>
    <property type="project" value="UniProtKB-KW"/>
</dbReference>
<reference evidence="2 3" key="2">
    <citation type="submission" date="2018-11" db="EMBL/GenBank/DDBJ databases">
        <authorList>
            <consortium name="Pathogen Informatics"/>
        </authorList>
    </citation>
    <scope>NUCLEOTIDE SEQUENCE [LARGE SCALE GENOMIC DNA]</scope>
</reference>
<dbReference type="PANTHER" id="PTHR44147">
    <property type="entry name" value="DEHYDROGENASE/REDUCTASE SDR FAMILY MEMBER 1"/>
    <property type="match status" value="1"/>
</dbReference>
<dbReference type="PANTHER" id="PTHR44147:SF2">
    <property type="entry name" value="DEHYDROGENASE_REDUCTASE SDR FAMILY MEMBER 1"/>
    <property type="match status" value="1"/>
</dbReference>
<reference evidence="4" key="1">
    <citation type="submission" date="2017-02" db="UniProtKB">
        <authorList>
            <consortium name="WormBaseParasite"/>
        </authorList>
    </citation>
    <scope>IDENTIFICATION</scope>
</reference>
<proteinExistence type="predicted"/>
<dbReference type="Gene3D" id="3.40.50.720">
    <property type="entry name" value="NAD(P)-binding Rossmann-like Domain"/>
    <property type="match status" value="1"/>
</dbReference>
<dbReference type="AlphaFoldDB" id="A0A0M3IZ60"/>
<keyword evidence="1" id="KW-0560">Oxidoreductase</keyword>
<name>A0A0M3IZ60_ANISI</name>
<sequence length="324" mass="35394">MSSQPLTDKPKPLSGRIAIVTGASRGIGKGIAVQLGEAGAKVYITGREPSKSYAAQQEGLPSLNDTAEEIKNRGGEAVLVYCDHSNPDDVKKLFDKVASECDQKLDILVNCAFSGAPSILEGAGKKFYDFDPLVWDEVNNVGLRNVYICCVYAARLMVPQKRGLIVNISSTGGLHYFFNVVYGVGKAGMDRMATDMAVELKSDGICSVSLWPGAVKTELFKKMVDSGKLSELSGMEIKQDLAERFYKNAETPEFVGRGVVALACDENVMKKSGRILLTSDLGQEYGFVDIDGECRSIYNLCFLIHSFTADFVFCFINQSRKRLN</sequence>
<evidence type="ECO:0000313" key="2">
    <source>
        <dbReference type="EMBL" id="VDK17715.1"/>
    </source>
</evidence>
<dbReference type="InterPro" id="IPR036291">
    <property type="entry name" value="NAD(P)-bd_dom_sf"/>
</dbReference>
<evidence type="ECO:0000313" key="3">
    <source>
        <dbReference type="Proteomes" id="UP000267096"/>
    </source>
</evidence>
<dbReference type="SUPFAM" id="SSF51735">
    <property type="entry name" value="NAD(P)-binding Rossmann-fold domains"/>
    <property type="match status" value="1"/>
</dbReference>
<protein>
    <submittedName>
        <fullName evidence="4">Dehydrogenase/reductase SDR family member 1 (inferred by orthology to a human protein)</fullName>
    </submittedName>
</protein>
<evidence type="ECO:0000313" key="4">
    <source>
        <dbReference type="WBParaSite" id="ASIM_0000054101-mRNA-1"/>
    </source>
</evidence>
<dbReference type="InterPro" id="IPR002347">
    <property type="entry name" value="SDR_fam"/>
</dbReference>